<dbReference type="Pfam" id="PF03462">
    <property type="entry name" value="PCRF"/>
    <property type="match status" value="1"/>
</dbReference>
<proteinExistence type="inferred from homology"/>
<keyword evidence="4" id="KW-0963">Cytoplasm</keyword>
<evidence type="ECO:0000256" key="5">
    <source>
        <dbReference type="NCBIfam" id="TIGR00020"/>
    </source>
</evidence>
<dbReference type="FunFam" id="3.30.160.20:FF:000004">
    <property type="entry name" value="Peptide chain release factor 1"/>
    <property type="match status" value="1"/>
</dbReference>
<dbReference type="NCBIfam" id="TIGR00020">
    <property type="entry name" value="prfB"/>
    <property type="match status" value="1"/>
</dbReference>
<feature type="coiled-coil region" evidence="6">
    <location>
        <begin position="62"/>
        <end position="108"/>
    </location>
</feature>
<evidence type="ECO:0000313" key="9">
    <source>
        <dbReference type="Proteomes" id="UP000178974"/>
    </source>
</evidence>
<dbReference type="SUPFAM" id="SSF75620">
    <property type="entry name" value="Release factor"/>
    <property type="match status" value="1"/>
</dbReference>
<feature type="modified residue" description="N5-methylglutamine" evidence="4">
    <location>
        <position position="243"/>
    </location>
</feature>
<keyword evidence="6" id="KW-0175">Coiled coil</keyword>
<evidence type="ECO:0000313" key="8">
    <source>
        <dbReference type="EMBL" id="OGD42167.1"/>
    </source>
</evidence>
<accession>A0A1F5CH42</accession>
<sequence length="358" mass="40428">MKFKNYLTGAASPRTGFDLPGKKAQIEKLKTQSEQPDFWKDQDNARVVSKEIAELEKEIKTQSDFETEAQDLIELLDIAEKENDEKLLKEVSEKLTAFEARFKKHELKVFLGGKYDKNNAIITISSGVGGRDAQDWASMLFRMYSRFVESCGWDANVLHESLGEEGGIKSVTLEVNGSYAYGYLKNEAGVHRLVRISPFSPTKLRHTSFAALEVLPEIEAKDIEIKPDDLRIDLFRSSGAGGQNVNKRETAVRITHLPTGIAVAVQTERSQQQNREKAMQILASKLHVLQLKKEEAELAKTKKIKKAAEWGAQIRSYVLHPYQMVKDHRTGYETSQTQKVLDGDLDEFIEAELIKLGK</sequence>
<dbReference type="EMBL" id="MEZA01000018">
    <property type="protein sequence ID" value="OGD42167.1"/>
    <property type="molecule type" value="Genomic_DNA"/>
</dbReference>
<keyword evidence="3 4" id="KW-0648">Protein biosynthesis</keyword>
<evidence type="ECO:0000259" key="7">
    <source>
        <dbReference type="PROSITE" id="PS00745"/>
    </source>
</evidence>
<dbReference type="InterPro" id="IPR004374">
    <property type="entry name" value="PrfB"/>
</dbReference>
<dbReference type="Gene3D" id="1.20.58.410">
    <property type="entry name" value="Release factor"/>
    <property type="match status" value="1"/>
</dbReference>
<comment type="function">
    <text evidence="4">Peptide chain release factor 2 directs the termination of translation in response to the peptide chain termination codons UGA and UAA.</text>
</comment>
<comment type="PTM">
    <text evidence="4">Methylated by PrmC. Methylation increases the termination efficiency of RF2.</text>
</comment>
<evidence type="ECO:0000256" key="1">
    <source>
        <dbReference type="ARBA" id="ARBA00010835"/>
    </source>
</evidence>
<name>A0A1F5CH42_9BACT</name>
<gene>
    <name evidence="4" type="primary">prfB</name>
    <name evidence="8" type="ORF">A2567_01750</name>
</gene>
<dbReference type="PANTHER" id="PTHR43116:SF3">
    <property type="entry name" value="CLASS I PEPTIDE CHAIN RELEASE FACTOR"/>
    <property type="match status" value="1"/>
</dbReference>
<dbReference type="Gene3D" id="3.30.160.20">
    <property type="match status" value="1"/>
</dbReference>
<dbReference type="SMART" id="SM00937">
    <property type="entry name" value="PCRF"/>
    <property type="match status" value="1"/>
</dbReference>
<protein>
    <recommendedName>
        <fullName evidence="4 5">Peptide chain release factor 2</fullName>
        <shortName evidence="4">RF-2</shortName>
    </recommendedName>
</protein>
<dbReference type="PANTHER" id="PTHR43116">
    <property type="entry name" value="PEPTIDE CHAIN RELEASE FACTOR 2"/>
    <property type="match status" value="1"/>
</dbReference>
<feature type="domain" description="Prokaryotic-type class I peptide chain release factors" evidence="7">
    <location>
        <begin position="236"/>
        <end position="252"/>
    </location>
</feature>
<dbReference type="InterPro" id="IPR000352">
    <property type="entry name" value="Pep_chain_release_fac_I"/>
</dbReference>
<dbReference type="GO" id="GO:0005737">
    <property type="term" value="C:cytoplasm"/>
    <property type="evidence" value="ECO:0007669"/>
    <property type="project" value="UniProtKB-SubCell"/>
</dbReference>
<dbReference type="InterPro" id="IPR045853">
    <property type="entry name" value="Pep_chain_release_fac_I_sf"/>
</dbReference>
<evidence type="ECO:0000256" key="2">
    <source>
        <dbReference type="ARBA" id="ARBA00022481"/>
    </source>
</evidence>
<reference evidence="8 9" key="1">
    <citation type="journal article" date="2016" name="Nat. Commun.">
        <title>Thousands of microbial genomes shed light on interconnected biogeochemical processes in an aquifer system.</title>
        <authorList>
            <person name="Anantharaman K."/>
            <person name="Brown C.T."/>
            <person name="Hug L.A."/>
            <person name="Sharon I."/>
            <person name="Castelle C.J."/>
            <person name="Probst A.J."/>
            <person name="Thomas B.C."/>
            <person name="Singh A."/>
            <person name="Wilkins M.J."/>
            <person name="Karaoz U."/>
            <person name="Brodie E.L."/>
            <person name="Williams K.H."/>
            <person name="Hubbard S.S."/>
            <person name="Banfield J.F."/>
        </authorList>
    </citation>
    <scope>NUCLEOTIDE SEQUENCE [LARGE SCALE GENOMIC DNA]</scope>
</reference>
<organism evidence="8 9">
    <name type="scientific">Candidatus Azambacteria bacterium RIFOXYD1_FULL_42_11</name>
    <dbReference type="NCBI Taxonomy" id="1797310"/>
    <lineage>
        <taxon>Bacteria</taxon>
        <taxon>Candidatus Azamiibacteriota</taxon>
    </lineage>
</organism>
<dbReference type="Gene3D" id="3.30.70.1660">
    <property type="match status" value="1"/>
</dbReference>
<comment type="caution">
    <text evidence="8">The sequence shown here is derived from an EMBL/GenBank/DDBJ whole genome shotgun (WGS) entry which is preliminary data.</text>
</comment>
<keyword evidence="2 4" id="KW-0488">Methylation</keyword>
<dbReference type="Proteomes" id="UP000178974">
    <property type="component" value="Unassembled WGS sequence"/>
</dbReference>
<comment type="similarity">
    <text evidence="1 4">Belongs to the prokaryotic/mitochondrial release factor family.</text>
</comment>
<dbReference type="GO" id="GO:0016149">
    <property type="term" value="F:translation release factor activity, codon specific"/>
    <property type="evidence" value="ECO:0007669"/>
    <property type="project" value="UniProtKB-UniRule"/>
</dbReference>
<evidence type="ECO:0000256" key="6">
    <source>
        <dbReference type="SAM" id="Coils"/>
    </source>
</evidence>
<dbReference type="AlphaFoldDB" id="A0A1F5CH42"/>
<evidence type="ECO:0000256" key="3">
    <source>
        <dbReference type="ARBA" id="ARBA00022917"/>
    </source>
</evidence>
<dbReference type="HAMAP" id="MF_00094">
    <property type="entry name" value="Rel_fac_2"/>
    <property type="match status" value="1"/>
</dbReference>
<evidence type="ECO:0000256" key="4">
    <source>
        <dbReference type="HAMAP-Rule" id="MF_00094"/>
    </source>
</evidence>
<comment type="subcellular location">
    <subcellularLocation>
        <location evidence="4">Cytoplasm</location>
    </subcellularLocation>
</comment>
<dbReference type="Pfam" id="PF00472">
    <property type="entry name" value="RF-1"/>
    <property type="match status" value="1"/>
</dbReference>
<dbReference type="PROSITE" id="PS00745">
    <property type="entry name" value="RF_PROK_I"/>
    <property type="match status" value="1"/>
</dbReference>
<dbReference type="InterPro" id="IPR005139">
    <property type="entry name" value="PCRF"/>
</dbReference>